<proteinExistence type="inferred from homology"/>
<evidence type="ECO:0000256" key="4">
    <source>
        <dbReference type="ARBA" id="ARBA00022475"/>
    </source>
</evidence>
<keyword evidence="6" id="KW-0653">Protein transport</keyword>
<comment type="subcellular location">
    <subcellularLocation>
        <location evidence="1">Cell membrane</location>
        <topology evidence="1">Single-pass membrane protein</topology>
    </subcellularLocation>
</comment>
<evidence type="ECO:0000256" key="5">
    <source>
        <dbReference type="ARBA" id="ARBA00022692"/>
    </source>
</evidence>
<sequence length="117" mass="12857">MDPIFMLLVIFAVMMIPMLLMSKKQRKAQREQQERVAALGVGDEVRTHSGFYGLIVEADDEIVILETESGAQTKWARAAIAMAVEPTDETPEDSDDDPEDGPSASGDFLNSTPSNDR</sequence>
<keyword evidence="13" id="KW-1185">Reference proteome</keyword>
<gene>
    <name evidence="12" type="primary">yajC</name>
    <name evidence="12" type="ORF">ACFFF6_15610</name>
</gene>
<dbReference type="PANTHER" id="PTHR33909">
    <property type="entry name" value="SEC TRANSLOCON ACCESSORY COMPLEX SUBUNIT YAJC"/>
    <property type="match status" value="1"/>
</dbReference>
<keyword evidence="8" id="KW-0811">Translocation</keyword>
<feature type="transmembrane region" description="Helical" evidence="11">
    <location>
        <begin position="6"/>
        <end position="22"/>
    </location>
</feature>
<evidence type="ECO:0000313" key="12">
    <source>
        <dbReference type="EMBL" id="MFC0675392.1"/>
    </source>
</evidence>
<evidence type="ECO:0000313" key="13">
    <source>
        <dbReference type="Proteomes" id="UP001589793"/>
    </source>
</evidence>
<reference evidence="12 13" key="1">
    <citation type="submission" date="2024-09" db="EMBL/GenBank/DDBJ databases">
        <authorList>
            <person name="Sun Q."/>
            <person name="Mori K."/>
        </authorList>
    </citation>
    <scope>NUCLEOTIDE SEQUENCE [LARGE SCALE GENOMIC DNA]</scope>
    <source>
        <strain evidence="12 13">CICC 10874</strain>
    </source>
</reference>
<evidence type="ECO:0000256" key="8">
    <source>
        <dbReference type="ARBA" id="ARBA00023010"/>
    </source>
</evidence>
<evidence type="ECO:0000256" key="10">
    <source>
        <dbReference type="SAM" id="MobiDB-lite"/>
    </source>
</evidence>
<keyword evidence="4" id="KW-1003">Cell membrane</keyword>
<evidence type="ECO:0000256" key="1">
    <source>
        <dbReference type="ARBA" id="ARBA00004162"/>
    </source>
</evidence>
<organism evidence="12 13">
    <name type="scientific">Brachybacterium hainanense</name>
    <dbReference type="NCBI Taxonomy" id="1541174"/>
    <lineage>
        <taxon>Bacteria</taxon>
        <taxon>Bacillati</taxon>
        <taxon>Actinomycetota</taxon>
        <taxon>Actinomycetes</taxon>
        <taxon>Micrococcales</taxon>
        <taxon>Dermabacteraceae</taxon>
        <taxon>Brachybacterium</taxon>
    </lineage>
</organism>
<dbReference type="Pfam" id="PF02699">
    <property type="entry name" value="YajC"/>
    <property type="match status" value="1"/>
</dbReference>
<keyword evidence="3" id="KW-0813">Transport</keyword>
<feature type="region of interest" description="Disordered" evidence="10">
    <location>
        <begin position="82"/>
        <end position="117"/>
    </location>
</feature>
<evidence type="ECO:0000256" key="3">
    <source>
        <dbReference type="ARBA" id="ARBA00022448"/>
    </source>
</evidence>
<dbReference type="SMART" id="SM01323">
    <property type="entry name" value="YajC"/>
    <property type="match status" value="1"/>
</dbReference>
<evidence type="ECO:0000256" key="11">
    <source>
        <dbReference type="SAM" id="Phobius"/>
    </source>
</evidence>
<keyword evidence="7 11" id="KW-1133">Transmembrane helix</keyword>
<evidence type="ECO:0000256" key="9">
    <source>
        <dbReference type="ARBA" id="ARBA00023136"/>
    </source>
</evidence>
<evidence type="ECO:0000256" key="2">
    <source>
        <dbReference type="ARBA" id="ARBA00006742"/>
    </source>
</evidence>
<keyword evidence="5 11" id="KW-0812">Transmembrane</keyword>
<dbReference type="NCBIfam" id="TIGR00739">
    <property type="entry name" value="yajC"/>
    <property type="match status" value="1"/>
</dbReference>
<keyword evidence="9 11" id="KW-0472">Membrane</keyword>
<comment type="caution">
    <text evidence="12">The sequence shown here is derived from an EMBL/GenBank/DDBJ whole genome shotgun (WGS) entry which is preliminary data.</text>
</comment>
<feature type="compositionally biased region" description="Polar residues" evidence="10">
    <location>
        <begin position="108"/>
        <end position="117"/>
    </location>
</feature>
<name>A0ABV6REH9_9MICO</name>
<protein>
    <submittedName>
        <fullName evidence="12">Preprotein translocase subunit YajC</fullName>
    </submittedName>
</protein>
<dbReference type="PANTHER" id="PTHR33909:SF1">
    <property type="entry name" value="SEC TRANSLOCON ACCESSORY COMPLEX SUBUNIT YAJC"/>
    <property type="match status" value="1"/>
</dbReference>
<dbReference type="RefSeq" id="WP_376982392.1">
    <property type="nucleotide sequence ID" value="NZ_JBHLSV010000023.1"/>
</dbReference>
<evidence type="ECO:0000256" key="6">
    <source>
        <dbReference type="ARBA" id="ARBA00022927"/>
    </source>
</evidence>
<dbReference type="InterPro" id="IPR003849">
    <property type="entry name" value="Preprotein_translocase_YajC"/>
</dbReference>
<accession>A0ABV6REH9</accession>
<comment type="similarity">
    <text evidence="2">Belongs to the YajC family.</text>
</comment>
<dbReference type="EMBL" id="JBHLSV010000023">
    <property type="protein sequence ID" value="MFC0675392.1"/>
    <property type="molecule type" value="Genomic_DNA"/>
</dbReference>
<feature type="compositionally biased region" description="Acidic residues" evidence="10">
    <location>
        <begin position="86"/>
        <end position="100"/>
    </location>
</feature>
<evidence type="ECO:0000256" key="7">
    <source>
        <dbReference type="ARBA" id="ARBA00022989"/>
    </source>
</evidence>
<dbReference type="Proteomes" id="UP001589793">
    <property type="component" value="Unassembled WGS sequence"/>
</dbReference>